<dbReference type="RefSeq" id="WP_071899705.1">
    <property type="nucleotide sequence ID" value="NZ_MPIN01000004.1"/>
</dbReference>
<dbReference type="AlphaFoldDB" id="A0A1L9BB91"/>
<feature type="region of interest" description="Disordered" evidence="1">
    <location>
        <begin position="1"/>
        <end position="122"/>
    </location>
</feature>
<accession>A0A1L9BB91</accession>
<dbReference type="InterPro" id="IPR010427">
    <property type="entry name" value="DUF1023"/>
</dbReference>
<comment type="caution">
    <text evidence="3">The sequence shown here is derived from an EMBL/GenBank/DDBJ whole genome shotgun (WGS) entry which is preliminary data.</text>
</comment>
<gene>
    <name evidence="3" type="ORF">BON30_18740</name>
</gene>
<dbReference type="InterPro" id="IPR029058">
    <property type="entry name" value="AB_hydrolase_fold"/>
</dbReference>
<dbReference type="STRING" id="83449.BON30_18740"/>
<feature type="domain" description="DUF1023" evidence="2">
    <location>
        <begin position="220"/>
        <end position="385"/>
    </location>
</feature>
<evidence type="ECO:0000313" key="3">
    <source>
        <dbReference type="EMBL" id="OJH39534.1"/>
    </source>
</evidence>
<evidence type="ECO:0000313" key="4">
    <source>
        <dbReference type="Proteomes" id="UP000182229"/>
    </source>
</evidence>
<organism evidence="3 4">
    <name type="scientific">Cystobacter ferrugineus</name>
    <dbReference type="NCBI Taxonomy" id="83449"/>
    <lineage>
        <taxon>Bacteria</taxon>
        <taxon>Pseudomonadati</taxon>
        <taxon>Myxococcota</taxon>
        <taxon>Myxococcia</taxon>
        <taxon>Myxococcales</taxon>
        <taxon>Cystobacterineae</taxon>
        <taxon>Archangiaceae</taxon>
        <taxon>Cystobacter</taxon>
    </lineage>
</organism>
<dbReference type="Gene3D" id="3.40.50.1820">
    <property type="entry name" value="alpha/beta hydrolase"/>
    <property type="match status" value="1"/>
</dbReference>
<feature type="compositionally biased region" description="Polar residues" evidence="1">
    <location>
        <begin position="44"/>
        <end position="53"/>
    </location>
</feature>
<proteinExistence type="predicted"/>
<dbReference type="EMBL" id="MPIN01000004">
    <property type="protein sequence ID" value="OJH39534.1"/>
    <property type="molecule type" value="Genomic_DNA"/>
</dbReference>
<evidence type="ECO:0000259" key="2">
    <source>
        <dbReference type="Pfam" id="PF06259"/>
    </source>
</evidence>
<feature type="compositionally biased region" description="Polar residues" evidence="1">
    <location>
        <begin position="1"/>
        <end position="13"/>
    </location>
</feature>
<sequence length="492" mass="52589">MEIKRPSSTTSSVNKTPNPTKTPPAQKETSTPDKKTHQKGAGTGNQTDTTASRSDAVAAYKGKSTFESAKGTPPHQPPADPKQRTNWWKGLTVDQQKQQIAADPKKIGSLDGLPASARDQANREQLNRDITTLESEANAAKNKWLKENEDSLSRSNVSEEIVYMSKAQASEFLPVEKRDQLKNAQVVRDQLARVEKTIDPATQKPIGKAQLLVYDPAFVNGEGRAAISVGDLDKAKNVALSVPGLEANVQGDMGSLTSDALNLYKESRKAGGDVATVAWMGYDAPNYTNVAVDNAAQNGAKLLAADVAGIRASRGGNQPHLTVVGHSYGSTTSSIAADKHNLAADDLVLIGSPGAGDAKSVADYEGIQKGHVWSGSASRDPVTMADSASLGPAFGEPLGLDPSQKSFGANRFRAEAVNRKKEGGSFDDHSKYYAEKSESLYNLANIVTGNYGQVQQAGHRQKETVNWAMVHGAPLQVVVDPETRREPEQVQH</sequence>
<protein>
    <recommendedName>
        <fullName evidence="2">DUF1023 domain-containing protein</fullName>
    </recommendedName>
</protein>
<keyword evidence="4" id="KW-1185">Reference proteome</keyword>
<name>A0A1L9BB91_9BACT</name>
<reference evidence="3 4" key="2">
    <citation type="submission" date="2016-12" db="EMBL/GenBank/DDBJ databases">
        <title>Draft Genome Sequence of Cystobacter ferrugineus Strain Cbfe23.</title>
        <authorList>
            <person name="Akbar S."/>
            <person name="Dowd S.E."/>
            <person name="Stevens D.C."/>
        </authorList>
    </citation>
    <scope>NUCLEOTIDE SEQUENCE [LARGE SCALE GENOMIC DNA]</scope>
    <source>
        <strain evidence="3 4">Cbfe23</strain>
    </source>
</reference>
<dbReference type="Proteomes" id="UP000182229">
    <property type="component" value="Unassembled WGS sequence"/>
</dbReference>
<dbReference type="SUPFAM" id="SSF53474">
    <property type="entry name" value="alpha/beta-Hydrolases"/>
    <property type="match status" value="1"/>
</dbReference>
<dbReference type="Pfam" id="PF06259">
    <property type="entry name" value="Abhydrolase_8"/>
    <property type="match status" value="1"/>
</dbReference>
<reference evidence="4" key="1">
    <citation type="submission" date="2016-11" db="EMBL/GenBank/DDBJ databases">
        <authorList>
            <person name="Shukria A."/>
            <person name="Stevens D.C."/>
        </authorList>
    </citation>
    <scope>NUCLEOTIDE SEQUENCE [LARGE SCALE GENOMIC DNA]</scope>
    <source>
        <strain evidence="4">Cbfe23</strain>
    </source>
</reference>
<evidence type="ECO:0000256" key="1">
    <source>
        <dbReference type="SAM" id="MobiDB-lite"/>
    </source>
</evidence>